<sequence length="117" mass="13004">MTHHDTVTLLGHSDNYQKASDYYPQNKNMRVTMLLTILVKALYRGCLVRRMTARGNGFVAGNEGEATTHSRQLEHTRCSRPTAQGLTVGPSNAATYRTRARGQPLKRTRSSSAINGR</sequence>
<accession>A0AAN8VEF0</accession>
<name>A0AAN8VEF0_9MAGN</name>
<keyword evidence="3" id="KW-1185">Reference proteome</keyword>
<gene>
    <name evidence="2" type="ORF">RJ641_007022</name>
</gene>
<evidence type="ECO:0000313" key="2">
    <source>
        <dbReference type="EMBL" id="KAK6928431.1"/>
    </source>
</evidence>
<feature type="compositionally biased region" description="Basic residues" evidence="1">
    <location>
        <begin position="98"/>
        <end position="109"/>
    </location>
</feature>
<dbReference type="AlphaFoldDB" id="A0AAN8VEF0"/>
<comment type="caution">
    <text evidence="2">The sequence shown here is derived from an EMBL/GenBank/DDBJ whole genome shotgun (WGS) entry which is preliminary data.</text>
</comment>
<evidence type="ECO:0000256" key="1">
    <source>
        <dbReference type="SAM" id="MobiDB-lite"/>
    </source>
</evidence>
<protein>
    <submittedName>
        <fullName evidence="2">Uncharacterized protein</fullName>
    </submittedName>
</protein>
<feature type="region of interest" description="Disordered" evidence="1">
    <location>
        <begin position="62"/>
        <end position="117"/>
    </location>
</feature>
<evidence type="ECO:0000313" key="3">
    <source>
        <dbReference type="Proteomes" id="UP001370490"/>
    </source>
</evidence>
<dbReference type="Proteomes" id="UP001370490">
    <property type="component" value="Unassembled WGS sequence"/>
</dbReference>
<proteinExistence type="predicted"/>
<feature type="compositionally biased region" description="Polar residues" evidence="1">
    <location>
        <begin position="79"/>
        <end position="95"/>
    </location>
</feature>
<organism evidence="2 3">
    <name type="scientific">Dillenia turbinata</name>
    <dbReference type="NCBI Taxonomy" id="194707"/>
    <lineage>
        <taxon>Eukaryota</taxon>
        <taxon>Viridiplantae</taxon>
        <taxon>Streptophyta</taxon>
        <taxon>Embryophyta</taxon>
        <taxon>Tracheophyta</taxon>
        <taxon>Spermatophyta</taxon>
        <taxon>Magnoliopsida</taxon>
        <taxon>eudicotyledons</taxon>
        <taxon>Gunneridae</taxon>
        <taxon>Pentapetalae</taxon>
        <taxon>Dilleniales</taxon>
        <taxon>Dilleniaceae</taxon>
        <taxon>Dillenia</taxon>
    </lineage>
</organism>
<feature type="compositionally biased region" description="Basic and acidic residues" evidence="1">
    <location>
        <begin position="66"/>
        <end position="77"/>
    </location>
</feature>
<reference evidence="2 3" key="1">
    <citation type="submission" date="2023-12" db="EMBL/GenBank/DDBJ databases">
        <title>A high-quality genome assembly for Dillenia turbinata (Dilleniales).</title>
        <authorList>
            <person name="Chanderbali A."/>
        </authorList>
    </citation>
    <scope>NUCLEOTIDE SEQUENCE [LARGE SCALE GENOMIC DNA]</scope>
    <source>
        <strain evidence="2">LSX21</strain>
        <tissue evidence="2">Leaf</tissue>
    </source>
</reference>
<dbReference type="EMBL" id="JBAMMX010000014">
    <property type="protein sequence ID" value="KAK6928431.1"/>
    <property type="molecule type" value="Genomic_DNA"/>
</dbReference>